<evidence type="ECO:0000256" key="4">
    <source>
        <dbReference type="ARBA" id="ARBA00022840"/>
    </source>
</evidence>
<dbReference type="GO" id="GO:0015807">
    <property type="term" value="P:L-amino acid transport"/>
    <property type="evidence" value="ECO:0007669"/>
    <property type="project" value="TreeGrafter"/>
</dbReference>
<dbReference type="SMART" id="SM00382">
    <property type="entry name" value="AAA"/>
    <property type="match status" value="1"/>
</dbReference>
<dbReference type="Pfam" id="PF00005">
    <property type="entry name" value="ABC_tran"/>
    <property type="match status" value="1"/>
</dbReference>
<dbReference type="PANTHER" id="PTHR43820">
    <property type="entry name" value="HIGH-AFFINITY BRANCHED-CHAIN AMINO ACID TRANSPORT ATP-BINDING PROTEIN LIVF"/>
    <property type="match status" value="1"/>
</dbReference>
<dbReference type="InterPro" id="IPR027417">
    <property type="entry name" value="P-loop_NTPase"/>
</dbReference>
<keyword evidence="4 7" id="KW-0067">ATP-binding</keyword>
<dbReference type="GO" id="GO:0005524">
    <property type="term" value="F:ATP binding"/>
    <property type="evidence" value="ECO:0007669"/>
    <property type="project" value="UniProtKB-KW"/>
</dbReference>
<keyword evidence="2" id="KW-0813">Transport</keyword>
<dbReference type="GO" id="GO:0015658">
    <property type="term" value="F:branched-chain amino acid transmembrane transporter activity"/>
    <property type="evidence" value="ECO:0007669"/>
    <property type="project" value="TreeGrafter"/>
</dbReference>
<dbReference type="CDD" id="cd03224">
    <property type="entry name" value="ABC_TM1139_LivF_branched"/>
    <property type="match status" value="1"/>
</dbReference>
<comment type="similarity">
    <text evidence="1">Belongs to the ABC transporter superfamily.</text>
</comment>
<dbReference type="PANTHER" id="PTHR43820:SF2">
    <property type="entry name" value="ABC TRANSPORTER ATP-BINDING PROTEIN"/>
    <property type="match status" value="1"/>
</dbReference>
<keyword evidence="3" id="KW-0547">Nucleotide-binding</keyword>
<dbReference type="Gene3D" id="3.40.50.300">
    <property type="entry name" value="P-loop containing nucleotide triphosphate hydrolases"/>
    <property type="match status" value="1"/>
</dbReference>
<reference evidence="8" key="1">
    <citation type="submission" date="2016-10" db="EMBL/GenBank/DDBJ databases">
        <authorList>
            <person name="Varghese N."/>
            <person name="Submissions S."/>
        </authorList>
    </citation>
    <scope>NUCLEOTIDE SEQUENCE [LARGE SCALE GENOMIC DNA]</scope>
    <source>
        <strain evidence="8">CGMCC 1.6775</strain>
    </source>
</reference>
<keyword evidence="5" id="KW-0029">Amino-acid transport</keyword>
<name>A0A1I4QST3_9GAMM</name>
<dbReference type="PROSITE" id="PS00211">
    <property type="entry name" value="ABC_TRANSPORTER_1"/>
    <property type="match status" value="1"/>
</dbReference>
<dbReference type="Proteomes" id="UP000199339">
    <property type="component" value="Unassembled WGS sequence"/>
</dbReference>
<dbReference type="OrthoDB" id="9776369at2"/>
<evidence type="ECO:0000256" key="5">
    <source>
        <dbReference type="ARBA" id="ARBA00022970"/>
    </source>
</evidence>
<dbReference type="RefSeq" id="WP_091997694.1">
    <property type="nucleotide sequence ID" value="NZ_FOUR01000001.1"/>
</dbReference>
<dbReference type="GO" id="GO:0016887">
    <property type="term" value="F:ATP hydrolysis activity"/>
    <property type="evidence" value="ECO:0007669"/>
    <property type="project" value="InterPro"/>
</dbReference>
<dbReference type="InterPro" id="IPR003593">
    <property type="entry name" value="AAA+_ATPase"/>
</dbReference>
<gene>
    <name evidence="7" type="ORF">SAMN04487961_0226</name>
</gene>
<evidence type="ECO:0000313" key="7">
    <source>
        <dbReference type="EMBL" id="SFM42773.1"/>
    </source>
</evidence>
<dbReference type="InterPro" id="IPR017871">
    <property type="entry name" value="ABC_transporter-like_CS"/>
</dbReference>
<dbReference type="InterPro" id="IPR003439">
    <property type="entry name" value="ABC_transporter-like_ATP-bd"/>
</dbReference>
<evidence type="ECO:0000259" key="6">
    <source>
        <dbReference type="PROSITE" id="PS50893"/>
    </source>
</evidence>
<dbReference type="PROSITE" id="PS50893">
    <property type="entry name" value="ABC_TRANSPORTER_2"/>
    <property type="match status" value="1"/>
</dbReference>
<feature type="domain" description="ABC transporter" evidence="6">
    <location>
        <begin position="3"/>
        <end position="233"/>
    </location>
</feature>
<dbReference type="EMBL" id="FOUR01000001">
    <property type="protein sequence ID" value="SFM42773.1"/>
    <property type="molecule type" value="Genomic_DNA"/>
</dbReference>
<sequence length="234" mass="25677">MILDVRNIQTFYGESQALQGVTLQLDEGETVCILGRNGAGKSTTLKSIMGLTPPRSGEVIFDGKPIHGLPAHKIARAGIGYVPEDRRIFPGLTVRENLDVAAYQRKGSAARWTVDGILDKYEMLGERADQDGATLSGGQQQMLAVARSLMIQPRLLLLDEPNEGLAPVIVQQIGELIDDLSKTTTILFTDQSVQFALKHARRAYILEKGQVVHEAPSDELRRDQATQDRFLSVA</sequence>
<evidence type="ECO:0000256" key="1">
    <source>
        <dbReference type="ARBA" id="ARBA00005417"/>
    </source>
</evidence>
<accession>A0A1I4QST3</accession>
<proteinExistence type="inferred from homology"/>
<keyword evidence="8" id="KW-1185">Reference proteome</keyword>
<protein>
    <submittedName>
        <fullName evidence="7">Amino acid/amide ABC transporter ATP-binding protein 2, HAAT family</fullName>
    </submittedName>
</protein>
<evidence type="ECO:0000256" key="2">
    <source>
        <dbReference type="ARBA" id="ARBA00022448"/>
    </source>
</evidence>
<dbReference type="AlphaFoldDB" id="A0A1I4QST3"/>
<dbReference type="InterPro" id="IPR052156">
    <property type="entry name" value="BCAA_Transport_ATP-bd_LivF"/>
</dbReference>
<dbReference type="SUPFAM" id="SSF52540">
    <property type="entry name" value="P-loop containing nucleoside triphosphate hydrolases"/>
    <property type="match status" value="1"/>
</dbReference>
<organism evidence="7 8">
    <name type="scientific">Marinobacter pelagius</name>
    <dbReference type="NCBI Taxonomy" id="379482"/>
    <lineage>
        <taxon>Bacteria</taxon>
        <taxon>Pseudomonadati</taxon>
        <taxon>Pseudomonadota</taxon>
        <taxon>Gammaproteobacteria</taxon>
        <taxon>Pseudomonadales</taxon>
        <taxon>Marinobacteraceae</taxon>
        <taxon>Marinobacter</taxon>
    </lineage>
</organism>
<evidence type="ECO:0000256" key="3">
    <source>
        <dbReference type="ARBA" id="ARBA00022741"/>
    </source>
</evidence>
<evidence type="ECO:0000313" key="8">
    <source>
        <dbReference type="Proteomes" id="UP000199339"/>
    </source>
</evidence>